<accession>A0A8S5UZP9</accession>
<name>A0A8S5UZP9_9CAUD</name>
<dbReference type="EMBL" id="BK016174">
    <property type="protein sequence ID" value="DAF99915.1"/>
    <property type="molecule type" value="Genomic_DNA"/>
</dbReference>
<protein>
    <submittedName>
        <fullName evidence="1">Uncharacterized protein</fullName>
    </submittedName>
</protein>
<dbReference type="InterPro" id="IPR057383">
    <property type="entry name" value="Tad3"/>
</dbReference>
<reference evidence="1" key="1">
    <citation type="journal article" date="2021" name="Proc. Natl. Acad. Sci. U.S.A.">
        <title>A Catalog of Tens of Thousands of Viruses from Human Metagenomes Reveals Hidden Associations with Chronic Diseases.</title>
        <authorList>
            <person name="Tisza M.J."/>
            <person name="Buck C.B."/>
        </authorList>
    </citation>
    <scope>NUCLEOTIDE SEQUENCE</scope>
    <source>
        <strain evidence="1">CtJT77</strain>
    </source>
</reference>
<dbReference type="Pfam" id="PF25185">
    <property type="entry name" value="Tad3"/>
    <property type="match status" value="1"/>
</dbReference>
<proteinExistence type="predicted"/>
<organism evidence="1">
    <name type="scientific">Siphoviridae sp. ctJT77</name>
    <dbReference type="NCBI Taxonomy" id="2825432"/>
    <lineage>
        <taxon>Viruses</taxon>
        <taxon>Duplodnaviria</taxon>
        <taxon>Heunggongvirae</taxon>
        <taxon>Uroviricota</taxon>
        <taxon>Caudoviricetes</taxon>
    </lineage>
</organism>
<sequence length="250" mass="29392">MKTTKMKEWARREVDLAKTWLNDEDLEAKETMSEEYEAAYRSYCNFLDEYEKLESTKIIKTVFTQLLHEENLSPIVDSEDDWTLVEGFDPAVGNDNPGWSIYQCKRRSSMFKKVTYDRKTGEVDEITFRDIDRAVCIDINKSDCMYTGGMGPLVLDEMMPITLPYSPCGKIRIFTEDFKYHEDCEGDLDTVGVLYFRMPDGTMKEVKRYFKEDHETKQMVEITQSEYLSRKKRVEERMNKAQKKASPEVK</sequence>
<evidence type="ECO:0000313" key="1">
    <source>
        <dbReference type="EMBL" id="DAF99915.1"/>
    </source>
</evidence>